<dbReference type="Gramene" id="Mp1g20330.4">
    <property type="protein sequence ID" value="Mp1g20330.4.cds1"/>
    <property type="gene ID" value="Mp1g20330"/>
</dbReference>
<evidence type="ECO:0000313" key="2">
    <source>
        <dbReference type="Proteomes" id="UP000244005"/>
    </source>
</evidence>
<sequence>MLCSARCIHLFYAPVTFFKLGVRPTRKNNNTPASDAMTPAGISADTWMGADLLYGAENPGIRILLLLSNYL</sequence>
<accession>A0A2R6XWB2</accession>
<dbReference type="AlphaFoldDB" id="A0A2R6XWB2"/>
<name>A0A2R6XWB2_MARPO</name>
<keyword evidence="2" id="KW-1185">Reference proteome</keyword>
<dbReference type="EMBL" id="KZ772673">
    <property type="protein sequence ID" value="PTQ50386.1"/>
    <property type="molecule type" value="Genomic_DNA"/>
</dbReference>
<gene>
    <name evidence="1" type="ORF">MARPO_0001s0370</name>
</gene>
<evidence type="ECO:0000313" key="1">
    <source>
        <dbReference type="EMBL" id="PTQ50386.1"/>
    </source>
</evidence>
<dbReference type="Proteomes" id="UP000244005">
    <property type="component" value="Unassembled WGS sequence"/>
</dbReference>
<dbReference type="Gramene" id="Mp1g20330.3">
    <property type="protein sequence ID" value="Mp1g20330.3.cds1"/>
    <property type="gene ID" value="Mp1g20330"/>
</dbReference>
<dbReference type="EMBL" id="KZ772673">
    <property type="protein sequence ID" value="PTQ50389.1"/>
    <property type="molecule type" value="Genomic_DNA"/>
</dbReference>
<dbReference type="EMBL" id="KZ772673">
    <property type="protein sequence ID" value="PTQ50385.1"/>
    <property type="molecule type" value="Genomic_DNA"/>
</dbReference>
<organism evidence="1 2">
    <name type="scientific">Marchantia polymorpha</name>
    <name type="common">Common liverwort</name>
    <name type="synonym">Marchantia aquatica</name>
    <dbReference type="NCBI Taxonomy" id="3197"/>
    <lineage>
        <taxon>Eukaryota</taxon>
        <taxon>Viridiplantae</taxon>
        <taxon>Streptophyta</taxon>
        <taxon>Embryophyta</taxon>
        <taxon>Marchantiophyta</taxon>
        <taxon>Marchantiopsida</taxon>
        <taxon>Marchantiidae</taxon>
        <taxon>Marchantiales</taxon>
        <taxon>Marchantiaceae</taxon>
        <taxon>Marchantia</taxon>
    </lineage>
</organism>
<reference evidence="2" key="1">
    <citation type="journal article" date="2017" name="Cell">
        <title>Insights into land plant evolution garnered from the Marchantia polymorpha genome.</title>
        <authorList>
            <person name="Bowman J.L."/>
            <person name="Kohchi T."/>
            <person name="Yamato K.T."/>
            <person name="Jenkins J."/>
            <person name="Shu S."/>
            <person name="Ishizaki K."/>
            <person name="Yamaoka S."/>
            <person name="Nishihama R."/>
            <person name="Nakamura Y."/>
            <person name="Berger F."/>
            <person name="Adam C."/>
            <person name="Aki S.S."/>
            <person name="Althoff F."/>
            <person name="Araki T."/>
            <person name="Arteaga-Vazquez M.A."/>
            <person name="Balasubrmanian S."/>
            <person name="Barry K."/>
            <person name="Bauer D."/>
            <person name="Boehm C.R."/>
            <person name="Briginshaw L."/>
            <person name="Caballero-Perez J."/>
            <person name="Catarino B."/>
            <person name="Chen F."/>
            <person name="Chiyoda S."/>
            <person name="Chovatia M."/>
            <person name="Davies K.M."/>
            <person name="Delmans M."/>
            <person name="Demura T."/>
            <person name="Dierschke T."/>
            <person name="Dolan L."/>
            <person name="Dorantes-Acosta A.E."/>
            <person name="Eklund D.M."/>
            <person name="Florent S.N."/>
            <person name="Flores-Sandoval E."/>
            <person name="Fujiyama A."/>
            <person name="Fukuzawa H."/>
            <person name="Galik B."/>
            <person name="Grimanelli D."/>
            <person name="Grimwood J."/>
            <person name="Grossniklaus U."/>
            <person name="Hamada T."/>
            <person name="Haseloff J."/>
            <person name="Hetherington A.J."/>
            <person name="Higo A."/>
            <person name="Hirakawa Y."/>
            <person name="Hundley H.N."/>
            <person name="Ikeda Y."/>
            <person name="Inoue K."/>
            <person name="Inoue S.I."/>
            <person name="Ishida S."/>
            <person name="Jia Q."/>
            <person name="Kakita M."/>
            <person name="Kanazawa T."/>
            <person name="Kawai Y."/>
            <person name="Kawashima T."/>
            <person name="Kennedy M."/>
            <person name="Kinose K."/>
            <person name="Kinoshita T."/>
            <person name="Kohara Y."/>
            <person name="Koide E."/>
            <person name="Komatsu K."/>
            <person name="Kopischke S."/>
            <person name="Kubo M."/>
            <person name="Kyozuka J."/>
            <person name="Lagercrantz U."/>
            <person name="Lin S.S."/>
            <person name="Lindquist E."/>
            <person name="Lipzen A.M."/>
            <person name="Lu C.W."/>
            <person name="De Luna E."/>
            <person name="Martienssen R.A."/>
            <person name="Minamino N."/>
            <person name="Mizutani M."/>
            <person name="Mizutani M."/>
            <person name="Mochizuki N."/>
            <person name="Monte I."/>
            <person name="Mosher R."/>
            <person name="Nagasaki H."/>
            <person name="Nakagami H."/>
            <person name="Naramoto S."/>
            <person name="Nishitani K."/>
            <person name="Ohtani M."/>
            <person name="Okamoto T."/>
            <person name="Okumura M."/>
            <person name="Phillips J."/>
            <person name="Pollak B."/>
            <person name="Reinders A."/>
            <person name="Rovekamp M."/>
            <person name="Sano R."/>
            <person name="Sawa S."/>
            <person name="Schmid M.W."/>
            <person name="Shirakawa M."/>
            <person name="Solano R."/>
            <person name="Spunde A."/>
            <person name="Suetsugu N."/>
            <person name="Sugano S."/>
            <person name="Sugiyama A."/>
            <person name="Sun R."/>
            <person name="Suzuki Y."/>
            <person name="Takenaka M."/>
            <person name="Takezawa D."/>
            <person name="Tomogane H."/>
            <person name="Tsuzuki M."/>
            <person name="Ueda T."/>
            <person name="Umeda M."/>
            <person name="Ward J.M."/>
            <person name="Watanabe Y."/>
            <person name="Yazaki K."/>
            <person name="Yokoyama R."/>
            <person name="Yoshitake Y."/>
            <person name="Yotsui I."/>
            <person name="Zachgo S."/>
            <person name="Schmutz J."/>
        </authorList>
    </citation>
    <scope>NUCLEOTIDE SEQUENCE [LARGE SCALE GENOMIC DNA]</scope>
    <source>
        <strain evidence="2">Tak-1</strain>
    </source>
</reference>
<dbReference type="Gramene" id="Mp1g20330.2">
    <property type="protein sequence ID" value="Mp1g20330.2.cds1"/>
    <property type="gene ID" value="Mp1g20330"/>
</dbReference>
<protein>
    <submittedName>
        <fullName evidence="1">Uncharacterized protein</fullName>
    </submittedName>
</protein>
<reference evidence="1" key="2">
    <citation type="submission" date="2017-12" db="EMBL/GenBank/DDBJ databases">
        <title>WGS assembly of Marchantia polymorpha.</title>
        <authorList>
            <person name="Bowman J.L."/>
            <person name="Kohchi T."/>
            <person name="Yamato K.T."/>
            <person name="Jenkins J."/>
            <person name="Shu S."/>
            <person name="Ishizaki K."/>
            <person name="Yamaoka S."/>
            <person name="Nishihama R."/>
            <person name="Nakamura Y."/>
            <person name="Berger F."/>
            <person name="Adam C."/>
            <person name="Aki S.S."/>
            <person name="Althoff F."/>
            <person name="Araki T."/>
            <person name="Arteaga-Vazquez M.A."/>
            <person name="Balasubrmanian S."/>
            <person name="Bauer D."/>
            <person name="Boehm C.R."/>
            <person name="Briginshaw L."/>
            <person name="Caballero-Perez J."/>
            <person name="Catarino B."/>
            <person name="Chen F."/>
            <person name="Chiyoda S."/>
            <person name="Chovatia M."/>
            <person name="Davies K.M."/>
            <person name="Delmans M."/>
            <person name="Demura T."/>
            <person name="Dierschke T."/>
            <person name="Dolan L."/>
            <person name="Dorantes-Acosta A.E."/>
            <person name="Eklund D.M."/>
            <person name="Florent S.N."/>
            <person name="Flores-Sandoval E."/>
            <person name="Fujiyama A."/>
            <person name="Fukuzawa H."/>
            <person name="Galik B."/>
            <person name="Grimanelli D."/>
            <person name="Grimwood J."/>
            <person name="Grossniklaus U."/>
            <person name="Hamada T."/>
            <person name="Haseloff J."/>
            <person name="Hetherington A.J."/>
            <person name="Higo A."/>
            <person name="Hirakawa Y."/>
            <person name="Hundley H.N."/>
            <person name="Ikeda Y."/>
            <person name="Inoue K."/>
            <person name="Inoue S."/>
            <person name="Ishida S."/>
            <person name="Jia Q."/>
            <person name="Kakita M."/>
            <person name="Kanazawa T."/>
            <person name="Kawai Y."/>
            <person name="Kawashima T."/>
            <person name="Kennedy M."/>
            <person name="Kinose K."/>
            <person name="Kinoshita T."/>
            <person name="Kohara Y."/>
            <person name="Koide E."/>
            <person name="Komatsu K."/>
            <person name="Kopischke S."/>
            <person name="Kubo M."/>
            <person name="Kyozuka J."/>
            <person name="Lagercrantz U."/>
            <person name="Lin S.S."/>
            <person name="Lindquist E."/>
            <person name="Lipzen A.M."/>
            <person name="Lu C."/>
            <person name="Luna E.D."/>
            <person name="Martienssen R.A."/>
            <person name="Minamino N."/>
            <person name="Mizutani M."/>
            <person name="Mizutani M."/>
            <person name="Mochizuki N."/>
            <person name="Monte I."/>
            <person name="Mosher R."/>
            <person name="Nagasaki H."/>
            <person name="Nakagami H."/>
            <person name="Naramoto S."/>
            <person name="Nishitani K."/>
            <person name="Ohtani M."/>
            <person name="Okamoto T."/>
            <person name="Okumura M."/>
            <person name="Phillips J."/>
            <person name="Pollak B."/>
            <person name="Reinders A."/>
            <person name="Roevekamp M."/>
            <person name="Sano R."/>
            <person name="Sawa S."/>
            <person name="Schmid M.W."/>
            <person name="Shirakawa M."/>
            <person name="Solano R."/>
            <person name="Spunde A."/>
            <person name="Suetsugu N."/>
            <person name="Sugano S."/>
            <person name="Sugiyama A."/>
            <person name="Sun R."/>
            <person name="Suzuki Y."/>
            <person name="Takenaka M."/>
            <person name="Takezawa D."/>
            <person name="Tomogane H."/>
            <person name="Tsuzuki M."/>
            <person name="Ueda T."/>
            <person name="Umeda M."/>
            <person name="Ward J.M."/>
            <person name="Watanabe Y."/>
            <person name="Yazaki K."/>
            <person name="Yokoyama R."/>
            <person name="Yoshitake Y."/>
            <person name="Yotsui I."/>
            <person name="Zachgo S."/>
            <person name="Schmutz J."/>
        </authorList>
    </citation>
    <scope>NUCLEOTIDE SEQUENCE [LARGE SCALE GENOMIC DNA]</scope>
    <source>
        <strain evidence="1">Tak-1</strain>
    </source>
</reference>
<dbReference type="Gramene" id="Mp1g20330.5">
    <property type="protein sequence ID" value="Mp1g20330.5.cds1"/>
    <property type="gene ID" value="Mp1g20330"/>
</dbReference>
<dbReference type="Gramene" id="Mp1g20330.1">
    <property type="protein sequence ID" value="Mp1g20330.1.cds1"/>
    <property type="gene ID" value="Mp1g20330"/>
</dbReference>
<dbReference type="EMBL" id="KZ772673">
    <property type="protein sequence ID" value="PTQ50387.1"/>
    <property type="molecule type" value="Genomic_DNA"/>
</dbReference>
<proteinExistence type="predicted"/>
<dbReference type="EMBL" id="KZ772673">
    <property type="protein sequence ID" value="PTQ50388.1"/>
    <property type="molecule type" value="Genomic_DNA"/>
</dbReference>